<keyword evidence="10" id="KW-1185">Reference proteome</keyword>
<evidence type="ECO:0000256" key="1">
    <source>
        <dbReference type="ARBA" id="ARBA00004651"/>
    </source>
</evidence>
<feature type="region of interest" description="Disordered" evidence="7">
    <location>
        <begin position="996"/>
        <end position="1040"/>
    </location>
</feature>
<evidence type="ECO:0000256" key="7">
    <source>
        <dbReference type="SAM" id="MobiDB-lite"/>
    </source>
</evidence>
<organism evidence="9 10">
    <name type="scientific">Claviceps africana</name>
    <dbReference type="NCBI Taxonomy" id="83212"/>
    <lineage>
        <taxon>Eukaryota</taxon>
        <taxon>Fungi</taxon>
        <taxon>Dikarya</taxon>
        <taxon>Ascomycota</taxon>
        <taxon>Pezizomycotina</taxon>
        <taxon>Sordariomycetes</taxon>
        <taxon>Hypocreomycetidae</taxon>
        <taxon>Hypocreales</taxon>
        <taxon>Clavicipitaceae</taxon>
        <taxon>Claviceps</taxon>
    </lineage>
</organism>
<gene>
    <name evidence="9" type="ORF">E4U42_004940</name>
</gene>
<feature type="region of interest" description="Disordered" evidence="7">
    <location>
        <begin position="321"/>
        <end position="345"/>
    </location>
</feature>
<sequence length="1087" mass="119418">MGEHSDLVESAGPKPADWNKPARVPTSESTSDNNQASGFLSDHRRTKQWLKDILKYPENYTPKYTKKPRNIEQTCNTSPDVQGRHSDTVLSTPLPWKFHARAAVPPENPSSNFDRLGFKRAVSDLERLLSEALAIASQVVDGPTSTESREPYKQPSISLHSHCRSIPSQNGTIHASRLLPCSASADGSGGDYFESISPTIRSHGETAANTSPSKSRSLLNRAKVGGSHQPGQEKGVEGNEDSTVHTEVGNTFDIPRRKSSKTLGKPLVEHEITADTHTHDNPQSAIPDYPLSHGSVPVHGPAKNVQNRNLRHTGRRVMRSDYGGHRAGAEGGAEVARNPNTAVRPPHMDHGISLHRRSHVSLRGAQGFNLAKSHKRQPVARDWSPLRKRFVASVACISTALIGIILGIYSGLVPSIQYYVIDESHVIIHGNTACFLGLAIPTFFLWPLPLLHGRKPYILSSLVLAMPLLFPQALAVNSQRLTDAVAWRFLLLAARALMGMSLGFASMNFHSTLTDLFGASLMSCNPHQEVVDRYDARRHGGGMGVWLGIWTWCWIGSLGVGFLMGACIIDSWNPAWGFYVSIIIIAVVLILNVVSPEVRRSAYRRSVAEVRTGEDISRRVARGEIMMHRVKTGPKWWGQEVYHGIALNLEMLRQPGFAVMAVYSAWIYAQVVLIIVLLGSLLSRFYRRRSTDVGLFVGVMALGALLAIPFQKANLFSRSRQAQLSSNLATLNRKVAWSSHFVRRTIFTLLLPLAGICYAAVSAGPPIHVSVPTMFSGFVGFLSCLAISECNGLVMEAFDCSDLSPAMTGRQKDGSGKTHRRTNYSSFPRVTAGFASIHSFAFVLAAGSTALGGYVTRTLGQRVSTGVVAGILLVLTFLLLLVLIRFTEVQIVPKSKSEEMDRLVEARRRSTIRRVSMPGNAQAVMEEEEAWRPAMIGNPTSRKRRMNIFELGGMTRWQEIRRKNKLIDAGAHLNREAWDQGIGALSDQLSDFRRDVHVSSRGKKRGHGRLGGTGDNSERGEPIEMRDLEQGETASVQPIPVTRSAAADEVVDADTLCPRVSPLKRQPFNTSAFERILAIHKTLVTGV</sequence>
<comment type="subcellular location">
    <subcellularLocation>
        <location evidence="1">Cell membrane</location>
        <topology evidence="1">Multi-pass membrane protein</topology>
    </subcellularLocation>
</comment>
<dbReference type="Gene3D" id="1.20.1250.20">
    <property type="entry name" value="MFS general substrate transporter like domains"/>
    <property type="match status" value="1"/>
</dbReference>
<keyword evidence="2" id="KW-0813">Transport</keyword>
<keyword evidence="5 8" id="KW-1133">Transmembrane helix</keyword>
<feature type="transmembrane region" description="Helical" evidence="8">
    <location>
        <begin position="830"/>
        <end position="855"/>
    </location>
</feature>
<evidence type="ECO:0000256" key="6">
    <source>
        <dbReference type="ARBA" id="ARBA00023136"/>
    </source>
</evidence>
<feature type="transmembrane region" description="Helical" evidence="8">
    <location>
        <begin position="424"/>
        <end position="445"/>
    </location>
</feature>
<dbReference type="EMBL" id="SRPY01000448">
    <property type="protein sequence ID" value="KAG5923482.1"/>
    <property type="molecule type" value="Genomic_DNA"/>
</dbReference>
<comment type="caution">
    <text evidence="9">The sequence shown here is derived from an EMBL/GenBank/DDBJ whole genome shotgun (WGS) entry which is preliminary data.</text>
</comment>
<feature type="transmembrane region" description="Helical" evidence="8">
    <location>
        <begin position="693"/>
        <end position="710"/>
    </location>
</feature>
<feature type="transmembrane region" description="Helical" evidence="8">
    <location>
        <begin position="486"/>
        <end position="505"/>
    </location>
</feature>
<reference evidence="9" key="1">
    <citation type="journal article" date="2020" name="bioRxiv">
        <title>Whole genome comparisons of ergot fungi reveals the divergence and evolution of species within the genus Claviceps are the result of varying mechanisms driving genome evolution and host range expansion.</title>
        <authorList>
            <person name="Wyka S.A."/>
            <person name="Mondo S.J."/>
            <person name="Liu M."/>
            <person name="Dettman J."/>
            <person name="Nalam V."/>
            <person name="Broders K.D."/>
        </authorList>
    </citation>
    <scope>NUCLEOTIDE SEQUENCE</scope>
    <source>
        <strain evidence="9">CCC 489</strain>
    </source>
</reference>
<evidence type="ECO:0000313" key="10">
    <source>
        <dbReference type="Proteomes" id="UP000811619"/>
    </source>
</evidence>
<accession>A0A8K0J4Y0</accession>
<evidence type="ECO:0000256" key="2">
    <source>
        <dbReference type="ARBA" id="ARBA00022448"/>
    </source>
</evidence>
<proteinExistence type="predicted"/>
<keyword evidence="4 8" id="KW-0812">Transmembrane</keyword>
<evidence type="ECO:0008006" key="11">
    <source>
        <dbReference type="Google" id="ProtNLM"/>
    </source>
</evidence>
<dbReference type="SUPFAM" id="SSF103473">
    <property type="entry name" value="MFS general substrate transporter"/>
    <property type="match status" value="1"/>
</dbReference>
<evidence type="ECO:0000256" key="5">
    <source>
        <dbReference type="ARBA" id="ARBA00022989"/>
    </source>
</evidence>
<dbReference type="AlphaFoldDB" id="A0A8K0J4Y0"/>
<dbReference type="OrthoDB" id="10250282at2759"/>
<evidence type="ECO:0000256" key="8">
    <source>
        <dbReference type="SAM" id="Phobius"/>
    </source>
</evidence>
<feature type="region of interest" description="Disordered" evidence="7">
    <location>
        <begin position="61"/>
        <end position="86"/>
    </location>
</feature>
<evidence type="ECO:0000256" key="3">
    <source>
        <dbReference type="ARBA" id="ARBA00022475"/>
    </source>
</evidence>
<feature type="compositionally biased region" description="Polar residues" evidence="7">
    <location>
        <begin position="71"/>
        <end position="80"/>
    </location>
</feature>
<feature type="compositionally biased region" description="Basic and acidic residues" evidence="7">
    <location>
        <begin position="1016"/>
        <end position="1029"/>
    </location>
</feature>
<dbReference type="InterPro" id="IPR036259">
    <property type="entry name" value="MFS_trans_sf"/>
</dbReference>
<feature type="transmembrane region" description="Helical" evidence="8">
    <location>
        <begin position="543"/>
        <end position="564"/>
    </location>
</feature>
<evidence type="ECO:0000256" key="4">
    <source>
        <dbReference type="ARBA" id="ARBA00022692"/>
    </source>
</evidence>
<feature type="region of interest" description="Disordered" evidence="7">
    <location>
        <begin position="1"/>
        <end position="43"/>
    </location>
</feature>
<dbReference type="PANTHER" id="PTHR23502">
    <property type="entry name" value="MAJOR FACILITATOR SUPERFAMILY"/>
    <property type="match status" value="1"/>
</dbReference>
<feature type="transmembrane region" description="Helical" evidence="8">
    <location>
        <begin position="867"/>
        <end position="886"/>
    </location>
</feature>
<dbReference type="GO" id="GO:0022857">
    <property type="term" value="F:transmembrane transporter activity"/>
    <property type="evidence" value="ECO:0007669"/>
    <property type="project" value="TreeGrafter"/>
</dbReference>
<protein>
    <recommendedName>
        <fullName evidence="11">Polyamine transport protein</fullName>
    </recommendedName>
</protein>
<name>A0A8K0J4Y0_9HYPO</name>
<feature type="transmembrane region" description="Helical" evidence="8">
    <location>
        <begin position="741"/>
        <end position="761"/>
    </location>
</feature>
<feature type="compositionally biased region" description="Polar residues" evidence="7">
    <location>
        <begin position="26"/>
        <end position="38"/>
    </location>
</feature>
<dbReference type="GO" id="GO:0005886">
    <property type="term" value="C:plasma membrane"/>
    <property type="evidence" value="ECO:0007669"/>
    <property type="project" value="UniProtKB-SubCell"/>
</dbReference>
<keyword evidence="6 8" id="KW-0472">Membrane</keyword>
<dbReference type="PANTHER" id="PTHR23502:SF186">
    <property type="entry name" value="MAJOR FACILITATOR SUPERFAMILY (MFS) PROFILE DOMAIN-CONTAINING PROTEIN"/>
    <property type="match status" value="1"/>
</dbReference>
<keyword evidence="3" id="KW-1003">Cell membrane</keyword>
<evidence type="ECO:0000313" key="9">
    <source>
        <dbReference type="EMBL" id="KAG5923482.1"/>
    </source>
</evidence>
<feature type="transmembrane region" description="Helical" evidence="8">
    <location>
        <begin position="657"/>
        <end position="681"/>
    </location>
</feature>
<feature type="transmembrane region" description="Helical" evidence="8">
    <location>
        <begin position="576"/>
        <end position="595"/>
    </location>
</feature>
<feature type="transmembrane region" description="Helical" evidence="8">
    <location>
        <begin position="390"/>
        <end position="412"/>
    </location>
</feature>
<dbReference type="Proteomes" id="UP000811619">
    <property type="component" value="Unassembled WGS sequence"/>
</dbReference>
<feature type="region of interest" description="Disordered" evidence="7">
    <location>
        <begin position="223"/>
        <end position="245"/>
    </location>
</feature>